<organism evidence="8">
    <name type="scientific">Cupriavidus oxalaticus</name>
    <dbReference type="NCBI Taxonomy" id="96344"/>
    <lineage>
        <taxon>Bacteria</taxon>
        <taxon>Pseudomonadati</taxon>
        <taxon>Pseudomonadota</taxon>
        <taxon>Betaproteobacteria</taxon>
        <taxon>Burkholderiales</taxon>
        <taxon>Burkholderiaceae</taxon>
        <taxon>Cupriavidus</taxon>
    </lineage>
</organism>
<dbReference type="SMART" id="SM00833">
    <property type="entry name" value="CobW_C"/>
    <property type="match status" value="1"/>
</dbReference>
<protein>
    <recommendedName>
        <fullName evidence="7">CobW C-terminal domain-containing protein</fullName>
    </recommendedName>
</protein>
<accession>A0A375FW44</accession>
<dbReference type="PANTHER" id="PTHR43603:SF1">
    <property type="entry name" value="ZINC-REGULATED GTPASE METALLOPROTEIN ACTIVATOR 1"/>
    <property type="match status" value="1"/>
</dbReference>
<keyword evidence="2" id="KW-0378">Hydrolase</keyword>
<dbReference type="InterPro" id="IPR051927">
    <property type="entry name" value="Zn_Chap_cDPG_Synth"/>
</dbReference>
<sequence>MGDRFANGSSLVRHLLRSPAMADRLPVTVLSGFTGAGKTTLLNHLLAQGAGGRVAVLVCGAQDGQTLASLPPGCEATVLPDAGTLMAEAAKLAAQGRFDALLVEADGRDDPLAIAEGFLFEAEHGAGPGAALQPDTLVTVVDAATFLADLNDADFLADRGLAQGPEDDRTVAEVLAAQVEFCDVIVLNKTDLASAEELARLRAVLHALNPRAGIVEASFGNVPPQRVSGTGRFDFAAAADAPGWLAALQGMAPQPDSGVSTLVYRRRRPFHPQRFADLIHTEWLREHGSVLRSKGLFWLASRMDTAGDWNQAGGVCRHGGAGAWWSALDPAEWPTDDADRAGIEADMQVDGAPAPFGDRRQELVLIGVDLDAAALAARLDACLLDDAEMAAGTQAWADYADPFPAWVDELDEDHEHDHDHGDDCGCGAPHHPHAH</sequence>
<dbReference type="InterPro" id="IPR011629">
    <property type="entry name" value="CobW-like_C"/>
</dbReference>
<comment type="similarity">
    <text evidence="4">Belongs to the SIMIBI class G3E GTPase family. ZNG1 subfamily.</text>
</comment>
<feature type="domain" description="CobW C-terminal" evidence="7">
    <location>
        <begin position="259"/>
        <end position="383"/>
    </location>
</feature>
<dbReference type="InterPro" id="IPR027417">
    <property type="entry name" value="P-loop_NTPase"/>
</dbReference>
<evidence type="ECO:0000256" key="6">
    <source>
        <dbReference type="ARBA" id="ARBA00049117"/>
    </source>
</evidence>
<keyword evidence="1" id="KW-0547">Nucleotide-binding</keyword>
<proteinExistence type="inferred from homology"/>
<dbReference type="EMBL" id="OGUS01000109">
    <property type="protein sequence ID" value="SPC11005.1"/>
    <property type="molecule type" value="Genomic_DNA"/>
</dbReference>
<dbReference type="Gene3D" id="3.30.1220.10">
    <property type="entry name" value="CobW-like, C-terminal domain"/>
    <property type="match status" value="1"/>
</dbReference>
<dbReference type="InterPro" id="IPR003495">
    <property type="entry name" value="CobW/HypB/UreG_nucleotide-bd"/>
</dbReference>
<comment type="function">
    <text evidence="5">Zinc chaperone that directly transfers zinc cofactor to target proteins, thereby activating them. Zinc is transferred from the CXCC motif in the GTPase domain to the zinc binding site in target proteins in a process requiring GTP hydrolysis.</text>
</comment>
<keyword evidence="3" id="KW-0143">Chaperone</keyword>
<dbReference type="Pfam" id="PF07683">
    <property type="entry name" value="CobW_C"/>
    <property type="match status" value="1"/>
</dbReference>
<dbReference type="AlphaFoldDB" id="A0A375FW44"/>
<name>A0A375FW44_9BURK</name>
<gene>
    <name evidence="8" type="ORF">CO2235_10390</name>
</gene>
<dbReference type="Pfam" id="PF02492">
    <property type="entry name" value="cobW"/>
    <property type="match status" value="1"/>
</dbReference>
<dbReference type="GO" id="GO:0016787">
    <property type="term" value="F:hydrolase activity"/>
    <property type="evidence" value="ECO:0007669"/>
    <property type="project" value="UniProtKB-KW"/>
</dbReference>
<comment type="caution">
    <text evidence="8">The sequence shown here is derived from an EMBL/GenBank/DDBJ whole genome shotgun (WGS) entry which is preliminary data.</text>
</comment>
<dbReference type="GO" id="GO:0000166">
    <property type="term" value="F:nucleotide binding"/>
    <property type="evidence" value="ECO:0007669"/>
    <property type="project" value="UniProtKB-KW"/>
</dbReference>
<dbReference type="InterPro" id="IPR036627">
    <property type="entry name" value="CobW-likC_sf"/>
</dbReference>
<evidence type="ECO:0000313" key="8">
    <source>
        <dbReference type="EMBL" id="SPC11005.1"/>
    </source>
</evidence>
<evidence type="ECO:0000256" key="3">
    <source>
        <dbReference type="ARBA" id="ARBA00023186"/>
    </source>
</evidence>
<evidence type="ECO:0000256" key="4">
    <source>
        <dbReference type="ARBA" id="ARBA00034320"/>
    </source>
</evidence>
<reference evidence="8" key="1">
    <citation type="submission" date="2018-01" db="EMBL/GenBank/DDBJ databases">
        <authorList>
            <person name="Clerissi C."/>
        </authorList>
    </citation>
    <scope>NUCLEOTIDE SEQUENCE</scope>
    <source>
        <strain evidence="8">Cupriavidus oxalaticus LMG 2235</strain>
    </source>
</reference>
<dbReference type="CDD" id="cd03112">
    <property type="entry name" value="CobW-like"/>
    <property type="match status" value="1"/>
</dbReference>
<evidence type="ECO:0000256" key="5">
    <source>
        <dbReference type="ARBA" id="ARBA00045658"/>
    </source>
</evidence>
<dbReference type="SUPFAM" id="SSF52540">
    <property type="entry name" value="P-loop containing nucleoside triphosphate hydrolases"/>
    <property type="match status" value="1"/>
</dbReference>
<dbReference type="PANTHER" id="PTHR43603">
    <property type="entry name" value="COBW DOMAIN-CONTAINING PROTEIN DDB_G0274527"/>
    <property type="match status" value="1"/>
</dbReference>
<evidence type="ECO:0000256" key="2">
    <source>
        <dbReference type="ARBA" id="ARBA00022801"/>
    </source>
</evidence>
<evidence type="ECO:0000259" key="7">
    <source>
        <dbReference type="SMART" id="SM00833"/>
    </source>
</evidence>
<dbReference type="Gene3D" id="3.40.50.300">
    <property type="entry name" value="P-loop containing nucleotide triphosphate hydrolases"/>
    <property type="match status" value="1"/>
</dbReference>
<comment type="catalytic activity">
    <reaction evidence="6">
        <text>GTP + H2O = GDP + phosphate + H(+)</text>
        <dbReference type="Rhea" id="RHEA:19669"/>
        <dbReference type="ChEBI" id="CHEBI:15377"/>
        <dbReference type="ChEBI" id="CHEBI:15378"/>
        <dbReference type="ChEBI" id="CHEBI:37565"/>
        <dbReference type="ChEBI" id="CHEBI:43474"/>
        <dbReference type="ChEBI" id="CHEBI:58189"/>
    </reaction>
    <physiologicalReaction direction="left-to-right" evidence="6">
        <dbReference type="Rhea" id="RHEA:19670"/>
    </physiologicalReaction>
</comment>
<dbReference type="Proteomes" id="UP000256862">
    <property type="component" value="Chromosome CO2235"/>
</dbReference>
<evidence type="ECO:0000256" key="1">
    <source>
        <dbReference type="ARBA" id="ARBA00022741"/>
    </source>
</evidence>